<feature type="binding site" evidence="4">
    <location>
        <position position="27"/>
    </location>
    <ligand>
        <name>substrate</name>
    </ligand>
</feature>
<dbReference type="HOGENOM" id="CLU_067923_0_0_1"/>
<evidence type="ECO:0000256" key="4">
    <source>
        <dbReference type="PIRSR" id="PIRSR633199-2"/>
    </source>
</evidence>
<dbReference type="Pfam" id="PF02274">
    <property type="entry name" value="ADI"/>
    <property type="match status" value="1"/>
</dbReference>
<evidence type="ECO:0000256" key="3">
    <source>
        <dbReference type="PIRSR" id="PIRSR633199-1"/>
    </source>
</evidence>
<comment type="similarity">
    <text evidence="1">Belongs to the DDAH family.</text>
</comment>
<organism evidence="5 6">
    <name type="scientific">Ciona intestinalis</name>
    <name type="common">Transparent sea squirt</name>
    <name type="synonym">Ascidia intestinalis</name>
    <dbReference type="NCBI Taxonomy" id="7719"/>
    <lineage>
        <taxon>Eukaryota</taxon>
        <taxon>Metazoa</taxon>
        <taxon>Chordata</taxon>
        <taxon>Tunicata</taxon>
        <taxon>Ascidiacea</taxon>
        <taxon>Phlebobranchia</taxon>
        <taxon>Cionidae</taxon>
        <taxon>Ciona</taxon>
    </lineage>
</organism>
<feature type="binding site" evidence="4">
    <location>
        <position position="145"/>
    </location>
    <ligand>
        <name>substrate</name>
    </ligand>
</feature>
<dbReference type="FunCoup" id="F6QH68">
    <property type="interactions" value="16"/>
</dbReference>
<dbReference type="STRING" id="7719.ENSCINP00000016919"/>
<feature type="active site" description="Nucleophile" evidence="3">
    <location>
        <position position="274"/>
    </location>
</feature>
<feature type="binding site" evidence="4">
    <location>
        <begin position="75"/>
        <end position="76"/>
    </location>
    <ligand>
        <name>substrate</name>
    </ligand>
</feature>
<proteinExistence type="inferred from homology"/>
<gene>
    <name evidence="5" type="primary">LOC100179243</name>
</gene>
<accession>A0A1W2WJC5</accession>
<dbReference type="EMBL" id="EAAA01000500">
    <property type="status" value="NOT_ANNOTATED_CDS"/>
    <property type="molecule type" value="Genomic_DNA"/>
</dbReference>
<reference evidence="5" key="2">
    <citation type="journal article" date="2008" name="Genome Biol.">
        <title>Improved genome assembly and evidence-based global gene model set for the chordate Ciona intestinalis: new insight into intron and operon populations.</title>
        <authorList>
            <person name="Satou Y."/>
            <person name="Mineta K."/>
            <person name="Ogasawara M."/>
            <person name="Sasakura Y."/>
            <person name="Shoguchi E."/>
            <person name="Ueno K."/>
            <person name="Yamada L."/>
            <person name="Matsumoto J."/>
            <person name="Wasserscheid J."/>
            <person name="Dewar K."/>
            <person name="Wiley G.B."/>
            <person name="Macmil S.L."/>
            <person name="Roe B.A."/>
            <person name="Zeller R.W."/>
            <person name="Hastings K.E."/>
            <person name="Lemaire P."/>
            <person name="Lindquist E."/>
            <person name="Endo T."/>
            <person name="Hotta K."/>
            <person name="Inaba K."/>
        </authorList>
    </citation>
    <scope>NUCLEOTIDE SEQUENCE [LARGE SCALE GENOMIC DNA]</scope>
    <source>
        <strain evidence="5">wild type</strain>
    </source>
</reference>
<dbReference type="InParanoid" id="F6QH68"/>
<evidence type="ECO:0000313" key="5">
    <source>
        <dbReference type="Ensembl" id="ENSCINP00000016919.3"/>
    </source>
</evidence>
<dbReference type="GeneID" id="100179243"/>
<sequence>MNVLGDNFAIKTVIMRGIASTLAGDALRMNDVEPVDMKKAMEQHETYYKIFKNQLQLNVIVLDADDSLPDCVFVEDPAVVIGQIALVTTPGHPSRRKECDAILKTLQSFKDIDIKIMKHIDPAANLDGGDVLFTGDEIFVGLSKRTNEAGIKVLEVAFPDFSVISISIQGSLHLKSVCTLGGRRKILIGSDETSTDVKTQIEKKSSVKYEFLEVKDIPCSANSVYLEIDGKPTLIHPSTTKYPLTGQVYKDLQNIRKIECDLSELSKVDGCLTCSSLLLTV</sequence>
<reference evidence="5" key="4">
    <citation type="submission" date="2025-09" db="UniProtKB">
        <authorList>
            <consortium name="Ensembl"/>
        </authorList>
    </citation>
    <scope>IDENTIFICATION</scope>
</reference>
<feature type="binding site" evidence="4">
    <location>
        <position position="268"/>
    </location>
    <ligand>
        <name>substrate</name>
    </ligand>
</feature>
<dbReference type="Ensembl" id="ENSCINT00000016919.3">
    <property type="protein sequence ID" value="ENSCINP00000016919.3"/>
    <property type="gene ID" value="ENSCING00000008283.3"/>
</dbReference>
<dbReference type="Gene3D" id="3.75.10.10">
    <property type="entry name" value="L-arginine/glycine Amidinotransferase, Chain A"/>
    <property type="match status" value="1"/>
</dbReference>
<dbReference type="GO" id="GO:0016403">
    <property type="term" value="F:dimethylargininase activity"/>
    <property type="evidence" value="ECO:0000318"/>
    <property type="project" value="GO_Central"/>
</dbReference>
<name>F6QH68_CIOIN</name>
<dbReference type="InterPro" id="IPR033199">
    <property type="entry name" value="DDAH-like"/>
</dbReference>
<dbReference type="Proteomes" id="UP000008144">
    <property type="component" value="Chromosome 10"/>
</dbReference>
<feature type="binding site" evidence="4">
    <location>
        <position position="70"/>
    </location>
    <ligand>
        <name>substrate</name>
    </ligand>
</feature>
<dbReference type="GO" id="GO:0000052">
    <property type="term" value="P:citrulline metabolic process"/>
    <property type="evidence" value="ECO:0000318"/>
    <property type="project" value="GO_Central"/>
</dbReference>
<evidence type="ECO:0000256" key="2">
    <source>
        <dbReference type="ARBA" id="ARBA00022801"/>
    </source>
</evidence>
<protein>
    <submittedName>
        <fullName evidence="5">N(G),N(G)-dimethylarginine dimethylaminohydrolase 1-like</fullName>
    </submittedName>
</protein>
<dbReference type="SUPFAM" id="SSF55909">
    <property type="entry name" value="Pentein"/>
    <property type="match status" value="1"/>
</dbReference>
<reference evidence="6" key="1">
    <citation type="journal article" date="2002" name="Science">
        <title>The draft genome of Ciona intestinalis: insights into chordate and vertebrate origins.</title>
        <authorList>
            <person name="Dehal P."/>
            <person name="Satou Y."/>
            <person name="Campbell R.K."/>
            <person name="Chapman J."/>
            <person name="Degnan B."/>
            <person name="De Tomaso A."/>
            <person name="Davidson B."/>
            <person name="Di Gregorio A."/>
            <person name="Gelpke M."/>
            <person name="Goodstein D.M."/>
            <person name="Harafuji N."/>
            <person name="Hastings K.E."/>
            <person name="Ho I."/>
            <person name="Hotta K."/>
            <person name="Huang W."/>
            <person name="Kawashima T."/>
            <person name="Lemaire P."/>
            <person name="Martinez D."/>
            <person name="Meinertzhagen I.A."/>
            <person name="Necula S."/>
            <person name="Nonaka M."/>
            <person name="Putnam N."/>
            <person name="Rash S."/>
            <person name="Saiga H."/>
            <person name="Satake M."/>
            <person name="Terry A."/>
            <person name="Yamada L."/>
            <person name="Wang H.G."/>
            <person name="Awazu S."/>
            <person name="Azumi K."/>
            <person name="Boore J."/>
            <person name="Branno M."/>
            <person name="Chin-Bow S."/>
            <person name="DeSantis R."/>
            <person name="Doyle S."/>
            <person name="Francino P."/>
            <person name="Keys D.N."/>
            <person name="Haga S."/>
            <person name="Hayashi H."/>
            <person name="Hino K."/>
            <person name="Imai K.S."/>
            <person name="Inaba K."/>
            <person name="Kano S."/>
            <person name="Kobayashi K."/>
            <person name="Kobayashi M."/>
            <person name="Lee B.I."/>
            <person name="Makabe K.W."/>
            <person name="Manohar C."/>
            <person name="Matassi G."/>
            <person name="Medina M."/>
            <person name="Mochizuki Y."/>
            <person name="Mount S."/>
            <person name="Morishita T."/>
            <person name="Miura S."/>
            <person name="Nakayama A."/>
            <person name="Nishizaka S."/>
            <person name="Nomoto H."/>
            <person name="Ohta F."/>
            <person name="Oishi K."/>
            <person name="Rigoutsos I."/>
            <person name="Sano M."/>
            <person name="Sasaki A."/>
            <person name="Sasakura Y."/>
            <person name="Shoguchi E."/>
            <person name="Shin-i T."/>
            <person name="Spagnuolo A."/>
            <person name="Stainier D."/>
            <person name="Suzuki M.M."/>
            <person name="Tassy O."/>
            <person name="Takatori N."/>
            <person name="Tokuoka M."/>
            <person name="Yagi K."/>
            <person name="Yoshizaki F."/>
            <person name="Wada S."/>
            <person name="Zhang C."/>
            <person name="Hyatt P.D."/>
            <person name="Larimer F."/>
            <person name="Detter C."/>
            <person name="Doggett N."/>
            <person name="Glavina T."/>
            <person name="Hawkins T."/>
            <person name="Richardson P."/>
            <person name="Lucas S."/>
            <person name="Kohara Y."/>
            <person name="Levine M."/>
            <person name="Satoh N."/>
            <person name="Rokhsar D.S."/>
        </authorList>
    </citation>
    <scope>NUCLEOTIDE SEQUENCE [LARGE SCALE GENOMIC DNA]</scope>
</reference>
<dbReference type="RefSeq" id="XP_002129594.1">
    <property type="nucleotide sequence ID" value="XM_002129558.4"/>
</dbReference>
<dbReference type="PANTHER" id="PTHR12737">
    <property type="entry name" value="DIMETHYLARGININE DIMETHYLAMINOHYDROLASE"/>
    <property type="match status" value="1"/>
</dbReference>
<evidence type="ECO:0000313" key="6">
    <source>
        <dbReference type="Proteomes" id="UP000008144"/>
    </source>
</evidence>
<dbReference type="GO" id="GO:0045429">
    <property type="term" value="P:positive regulation of nitric oxide biosynthetic process"/>
    <property type="evidence" value="ECO:0000318"/>
    <property type="project" value="GO_Central"/>
</dbReference>
<accession>F6QH68</accession>
<reference evidence="5" key="3">
    <citation type="submission" date="2025-08" db="UniProtKB">
        <authorList>
            <consortium name="Ensembl"/>
        </authorList>
    </citation>
    <scope>IDENTIFICATION</scope>
</reference>
<dbReference type="GO" id="GO:0016597">
    <property type="term" value="F:amino acid binding"/>
    <property type="evidence" value="ECO:0000318"/>
    <property type="project" value="GO_Central"/>
</dbReference>
<feature type="binding site" evidence="4">
    <location>
        <position position="95"/>
    </location>
    <ligand>
        <name>substrate</name>
    </ligand>
</feature>
<dbReference type="OMA" id="RKEADMM"/>
<dbReference type="OrthoDB" id="10016839at2759"/>
<dbReference type="AlphaFoldDB" id="F6QH68"/>
<keyword evidence="6" id="KW-1185">Reference proteome</keyword>
<keyword evidence="2" id="KW-0378">Hydrolase</keyword>
<dbReference type="PANTHER" id="PTHR12737:SF9">
    <property type="entry name" value="DIMETHYLARGININASE"/>
    <property type="match status" value="1"/>
</dbReference>
<dbReference type="FunFam" id="3.75.10.10:FF:000004">
    <property type="entry name" value="N(G),N(G)-dimethylarginine dimethylaminohydrolase 1"/>
    <property type="match status" value="1"/>
</dbReference>
<evidence type="ECO:0000256" key="1">
    <source>
        <dbReference type="ARBA" id="ARBA00008532"/>
    </source>
</evidence>
<dbReference type="GeneTree" id="ENSGT00940000174204"/>
<dbReference type="KEGG" id="cin:100179243"/>
<feature type="active site" description="Proton donor" evidence="3">
    <location>
        <position position="173"/>
    </location>
</feature>
<dbReference type="GO" id="GO:0006525">
    <property type="term" value="P:arginine metabolic process"/>
    <property type="evidence" value="ECO:0000318"/>
    <property type="project" value="GO_Central"/>
</dbReference>